<dbReference type="PANTHER" id="PTHR30111:SF1">
    <property type="entry name" value="33 KDA CHAPERONIN"/>
    <property type="match status" value="1"/>
</dbReference>
<evidence type="ECO:0000256" key="4">
    <source>
        <dbReference type="ARBA" id="ARBA00023186"/>
    </source>
</evidence>
<dbReference type="GO" id="GO:0005737">
    <property type="term" value="C:cytoplasm"/>
    <property type="evidence" value="ECO:0007669"/>
    <property type="project" value="InterPro"/>
</dbReference>
<reference evidence="6 7" key="1">
    <citation type="submission" date="2019-12" db="EMBL/GenBank/DDBJ databases">
        <title>Genomic-based taxomic classification of the family Erythrobacteraceae.</title>
        <authorList>
            <person name="Xu L."/>
        </authorList>
    </citation>
    <scope>NUCLEOTIDE SEQUENCE [LARGE SCALE GENOMIC DNA]</scope>
    <source>
        <strain evidence="6 7">DSM 18604</strain>
    </source>
</reference>
<dbReference type="Pfam" id="PF01430">
    <property type="entry name" value="HSP33"/>
    <property type="match status" value="1"/>
</dbReference>
<dbReference type="CDD" id="cd00498">
    <property type="entry name" value="Hsp33"/>
    <property type="match status" value="1"/>
</dbReference>
<keyword evidence="5" id="KW-0676">Redox-active center</keyword>
<sequence length="305" mass="33729">MTDNPIPMTPPADETGFDQILAFSLPERDARGRAVRLGPVLDTILAAHDYPPALKHLLGEALVLTALMGGLLKDEGSQLTLQAQTKGGVVDLLVCDYRDNELRGYVKHDRERFDGLGANPTLAALFGEGYLAITYDLATSGQRYQGVVPLEGGSLSEAVQAYFAQSEQVPTIIQTAVKAGPDGCVAGGLLVQHLPEGEEGRERLHVRMDHPEWEHVSILTSTIRHDELVDPALSQEAMVWRLFHEESEVRVEAGPQLRRGCRCTVEHFENVISRFSKDERREMSDDQGIIRVDCAFCSREFPIQD</sequence>
<protein>
    <submittedName>
        <fullName evidence="6">Hsp33 family molecular chaperone HslO</fullName>
    </submittedName>
</protein>
<dbReference type="OrthoDB" id="9793753at2"/>
<dbReference type="GO" id="GO:0042026">
    <property type="term" value="P:protein refolding"/>
    <property type="evidence" value="ECO:0007669"/>
    <property type="project" value="TreeGrafter"/>
</dbReference>
<dbReference type="EMBL" id="WTYQ01000005">
    <property type="protein sequence ID" value="MXP26867.1"/>
    <property type="molecule type" value="Genomic_DNA"/>
</dbReference>
<dbReference type="InterPro" id="IPR023212">
    <property type="entry name" value="Hsp33_helix_hairpin_bin_dom_sf"/>
</dbReference>
<proteinExistence type="predicted"/>
<organism evidence="6 7">
    <name type="scientific">Altericroceibacterium indicum</name>
    <dbReference type="NCBI Taxonomy" id="374177"/>
    <lineage>
        <taxon>Bacteria</taxon>
        <taxon>Pseudomonadati</taxon>
        <taxon>Pseudomonadota</taxon>
        <taxon>Alphaproteobacteria</taxon>
        <taxon>Sphingomonadales</taxon>
        <taxon>Erythrobacteraceae</taxon>
        <taxon>Altericroceibacterium</taxon>
    </lineage>
</organism>
<keyword evidence="2" id="KW-0862">Zinc</keyword>
<comment type="caution">
    <text evidence="6">The sequence shown here is derived from an EMBL/GenBank/DDBJ whole genome shotgun (WGS) entry which is preliminary data.</text>
</comment>
<evidence type="ECO:0000256" key="2">
    <source>
        <dbReference type="ARBA" id="ARBA00022833"/>
    </source>
</evidence>
<dbReference type="SUPFAM" id="SSF64397">
    <property type="entry name" value="Hsp33 domain"/>
    <property type="match status" value="1"/>
</dbReference>
<dbReference type="PANTHER" id="PTHR30111">
    <property type="entry name" value="33 KDA CHAPERONIN"/>
    <property type="match status" value="1"/>
</dbReference>
<dbReference type="Gene3D" id="3.55.30.10">
    <property type="entry name" value="Hsp33 domain"/>
    <property type="match status" value="1"/>
</dbReference>
<dbReference type="PIRSF" id="PIRSF005261">
    <property type="entry name" value="Heat_shock_Hsp33"/>
    <property type="match status" value="1"/>
</dbReference>
<keyword evidence="3" id="KW-1015">Disulfide bond</keyword>
<dbReference type="Gene3D" id="1.10.287.480">
    <property type="entry name" value="helix hairpin bin"/>
    <property type="match status" value="1"/>
</dbReference>
<keyword evidence="7" id="KW-1185">Reference proteome</keyword>
<dbReference type="GO" id="GO:0044183">
    <property type="term" value="F:protein folding chaperone"/>
    <property type="evidence" value="ECO:0007669"/>
    <property type="project" value="TreeGrafter"/>
</dbReference>
<dbReference type="InterPro" id="IPR016153">
    <property type="entry name" value="Heat_shock_Hsp33_N"/>
</dbReference>
<keyword evidence="1" id="KW-0963">Cytoplasm</keyword>
<evidence type="ECO:0000313" key="7">
    <source>
        <dbReference type="Proteomes" id="UP000460561"/>
    </source>
</evidence>
<evidence type="ECO:0000313" key="6">
    <source>
        <dbReference type="EMBL" id="MXP26867.1"/>
    </source>
</evidence>
<dbReference type="Proteomes" id="UP000460561">
    <property type="component" value="Unassembled WGS sequence"/>
</dbReference>
<keyword evidence="4" id="KW-0143">Chaperone</keyword>
<gene>
    <name evidence="6" type="ORF">GRI39_12575</name>
</gene>
<dbReference type="AlphaFoldDB" id="A0A845ABI5"/>
<dbReference type="GO" id="GO:0051082">
    <property type="term" value="F:unfolded protein binding"/>
    <property type="evidence" value="ECO:0007669"/>
    <property type="project" value="InterPro"/>
</dbReference>
<dbReference type="Gene3D" id="3.90.1280.10">
    <property type="entry name" value="HSP33 redox switch-like"/>
    <property type="match status" value="1"/>
</dbReference>
<dbReference type="SUPFAM" id="SSF118352">
    <property type="entry name" value="HSP33 redox switch-like"/>
    <property type="match status" value="1"/>
</dbReference>
<accession>A0A845ABI5</accession>
<evidence type="ECO:0000256" key="5">
    <source>
        <dbReference type="ARBA" id="ARBA00023284"/>
    </source>
</evidence>
<dbReference type="InterPro" id="IPR000397">
    <property type="entry name" value="Heat_shock_Hsp33"/>
</dbReference>
<name>A0A845ABI5_9SPHN</name>
<dbReference type="RefSeq" id="WP_160740078.1">
    <property type="nucleotide sequence ID" value="NZ_WTYQ01000005.1"/>
</dbReference>
<evidence type="ECO:0000256" key="3">
    <source>
        <dbReference type="ARBA" id="ARBA00023157"/>
    </source>
</evidence>
<dbReference type="InterPro" id="IPR016154">
    <property type="entry name" value="Heat_shock_Hsp33_C"/>
</dbReference>
<evidence type="ECO:0000256" key="1">
    <source>
        <dbReference type="ARBA" id="ARBA00022490"/>
    </source>
</evidence>